<dbReference type="InterPro" id="IPR051476">
    <property type="entry name" value="Bac_ResReg_Asp_Phosphatase"/>
</dbReference>
<keyword evidence="9" id="KW-1185">Reference proteome</keyword>
<evidence type="ECO:0000256" key="2">
    <source>
        <dbReference type="ARBA" id="ARBA00022490"/>
    </source>
</evidence>
<dbReference type="PANTHER" id="PTHR46630">
    <property type="entry name" value="TETRATRICOPEPTIDE REPEAT PROTEIN 29"/>
    <property type="match status" value="1"/>
</dbReference>
<protein>
    <recommendedName>
        <fullName evidence="5">Tetratricopeptide repeat protein 29</fullName>
    </recommendedName>
</protein>
<keyword evidence="2" id="KW-0963">Cytoplasm</keyword>
<dbReference type="SUPFAM" id="SSF48452">
    <property type="entry name" value="TPR-like"/>
    <property type="match status" value="1"/>
</dbReference>
<dbReference type="PANTHER" id="PTHR46630:SF1">
    <property type="entry name" value="TETRATRICOPEPTIDE REPEAT PROTEIN 29"/>
    <property type="match status" value="1"/>
</dbReference>
<evidence type="ECO:0000256" key="3">
    <source>
        <dbReference type="ARBA" id="ARBA00022737"/>
    </source>
</evidence>
<organism evidence="8 9">
    <name type="scientific">Hypothenemus hampei</name>
    <name type="common">Coffee berry borer</name>
    <dbReference type="NCBI Taxonomy" id="57062"/>
    <lineage>
        <taxon>Eukaryota</taxon>
        <taxon>Metazoa</taxon>
        <taxon>Ecdysozoa</taxon>
        <taxon>Arthropoda</taxon>
        <taxon>Hexapoda</taxon>
        <taxon>Insecta</taxon>
        <taxon>Pterygota</taxon>
        <taxon>Neoptera</taxon>
        <taxon>Endopterygota</taxon>
        <taxon>Coleoptera</taxon>
        <taxon>Polyphaga</taxon>
        <taxon>Cucujiformia</taxon>
        <taxon>Curculionidae</taxon>
        <taxon>Scolytinae</taxon>
        <taxon>Hypothenemus</taxon>
    </lineage>
</organism>
<evidence type="ECO:0000256" key="5">
    <source>
        <dbReference type="ARBA" id="ARBA00040665"/>
    </source>
</evidence>
<dbReference type="GO" id="GO:0005737">
    <property type="term" value="C:cytoplasm"/>
    <property type="evidence" value="ECO:0007669"/>
    <property type="project" value="UniProtKB-SubCell"/>
</dbReference>
<feature type="compositionally biased region" description="Basic and acidic residues" evidence="7">
    <location>
        <begin position="523"/>
        <end position="536"/>
    </location>
</feature>
<gene>
    <name evidence="8" type="ORF">ABEB36_005742</name>
</gene>
<dbReference type="Gene3D" id="1.25.40.10">
    <property type="entry name" value="Tetratricopeptide repeat domain"/>
    <property type="match status" value="1"/>
</dbReference>
<dbReference type="Proteomes" id="UP001566132">
    <property type="component" value="Unassembled WGS sequence"/>
</dbReference>
<keyword evidence="3" id="KW-0677">Repeat</keyword>
<dbReference type="SMART" id="SM00028">
    <property type="entry name" value="TPR"/>
    <property type="match status" value="2"/>
</dbReference>
<name>A0ABD1EZA0_HYPHA</name>
<comment type="function">
    <text evidence="6">Axonemal protein which is implicated in axonemal and/or peri-axonemal structure assembly and regulates flagellum assembly and beating and therefore sperm motility.</text>
</comment>
<evidence type="ECO:0000256" key="1">
    <source>
        <dbReference type="ARBA" id="ARBA00004496"/>
    </source>
</evidence>
<evidence type="ECO:0000256" key="4">
    <source>
        <dbReference type="ARBA" id="ARBA00022803"/>
    </source>
</evidence>
<dbReference type="InterPro" id="IPR011990">
    <property type="entry name" value="TPR-like_helical_dom_sf"/>
</dbReference>
<dbReference type="EMBL" id="JBDJPC010000004">
    <property type="protein sequence ID" value="KAL1506367.1"/>
    <property type="molecule type" value="Genomic_DNA"/>
</dbReference>
<keyword evidence="4" id="KW-0802">TPR repeat</keyword>
<evidence type="ECO:0000256" key="7">
    <source>
        <dbReference type="SAM" id="MobiDB-lite"/>
    </source>
</evidence>
<evidence type="ECO:0000313" key="9">
    <source>
        <dbReference type="Proteomes" id="UP001566132"/>
    </source>
</evidence>
<feature type="region of interest" description="Disordered" evidence="7">
    <location>
        <begin position="511"/>
        <end position="544"/>
    </location>
</feature>
<comment type="subcellular location">
    <subcellularLocation>
        <location evidence="1">Cytoplasm</location>
    </subcellularLocation>
</comment>
<sequence>MEKKQQKTDISRSKQRIKSKSVMNTLDIEENFFRREKRRQLETKIEVEKMRAELPEYNLNDIRMFKLPFHEALMAQLQETDYTNTEAYIKQLFQLNDQLRNDSEPTSYFWSRPLLKHSDPELKKLSSALMEAEDEHKKGNYRNETEILIKLAIDFAFNYADWTWLAEDLILQSVHNAEIYQITGKHAAISRYLYAKILYNKLRDYNRAEKELTIVRELSKDKSWNVKAFLPEDTDSSNTLFMNTNYMLYHYNMRQAQYFFKNDVNKALEFAILARKRATEACYHDGESKALYIKGQCELNLGYTKESINTFNKALYIQSRLKSEEGICEITVELSKAYMKHGSSRLAFNTLMTLKARAEKQGFQFYLAQAHRYLGEYYLNCGEPHKATPLLSDALAIFHSINFMAEADQVRNLGALSSGLELMPSYVGLIQQTDKRCKDSFENLIKLVKWKDSREPFWGPNKNLPKISETFTWNQYLQMSGVKTSIIDQDDYLSELSTIVFSKFSSNNELLDNEDPSDAELSQTKDEKESEREKSELTNVFDET</sequence>
<comment type="caution">
    <text evidence="8">The sequence shown here is derived from an EMBL/GenBank/DDBJ whole genome shotgun (WGS) entry which is preliminary data.</text>
</comment>
<proteinExistence type="predicted"/>
<accession>A0ABD1EZA0</accession>
<dbReference type="InterPro" id="IPR019734">
    <property type="entry name" value="TPR_rpt"/>
</dbReference>
<dbReference type="AlphaFoldDB" id="A0ABD1EZA0"/>
<evidence type="ECO:0000256" key="6">
    <source>
        <dbReference type="ARBA" id="ARBA00044739"/>
    </source>
</evidence>
<evidence type="ECO:0000313" key="8">
    <source>
        <dbReference type="EMBL" id="KAL1506367.1"/>
    </source>
</evidence>
<reference evidence="8 9" key="1">
    <citation type="submission" date="2024-05" db="EMBL/GenBank/DDBJ databases">
        <title>Genetic variation in Jamaican populations of the coffee berry borer (Hypothenemus hampei).</title>
        <authorList>
            <person name="Errbii M."/>
            <person name="Myrie A."/>
        </authorList>
    </citation>
    <scope>NUCLEOTIDE SEQUENCE [LARGE SCALE GENOMIC DNA]</scope>
    <source>
        <strain evidence="8">JA-Hopewell-2020-01-JO</strain>
        <tissue evidence="8">Whole body</tissue>
    </source>
</reference>